<dbReference type="AlphaFoldDB" id="C6PRZ6"/>
<gene>
    <name evidence="2" type="ORF">CcarbDRAFT_1563</name>
</gene>
<feature type="transmembrane region" description="Helical" evidence="1">
    <location>
        <begin position="6"/>
        <end position="28"/>
    </location>
</feature>
<proteinExistence type="predicted"/>
<evidence type="ECO:0008006" key="4">
    <source>
        <dbReference type="Google" id="ProtNLM"/>
    </source>
</evidence>
<keyword evidence="3" id="KW-1185">Reference proteome</keyword>
<organism evidence="2 3">
    <name type="scientific">Clostridium carboxidivorans P7</name>
    <dbReference type="NCBI Taxonomy" id="536227"/>
    <lineage>
        <taxon>Bacteria</taxon>
        <taxon>Bacillati</taxon>
        <taxon>Bacillota</taxon>
        <taxon>Clostridia</taxon>
        <taxon>Eubacteriales</taxon>
        <taxon>Clostridiaceae</taxon>
        <taxon>Clostridium</taxon>
    </lineage>
</organism>
<feature type="transmembrane region" description="Helical" evidence="1">
    <location>
        <begin position="99"/>
        <end position="122"/>
    </location>
</feature>
<dbReference type="STRING" id="536227.Ccar_14210"/>
<feature type="transmembrane region" description="Helical" evidence="1">
    <location>
        <begin position="244"/>
        <end position="271"/>
    </location>
</feature>
<evidence type="ECO:0000313" key="3">
    <source>
        <dbReference type="Proteomes" id="UP000004198"/>
    </source>
</evidence>
<name>C6PRZ6_9CLOT</name>
<protein>
    <recommendedName>
        <fullName evidence="4">O-antigen polymerase</fullName>
    </recommendedName>
</protein>
<keyword evidence="1" id="KW-1133">Transmembrane helix</keyword>
<comment type="caution">
    <text evidence="2">The sequence shown here is derived from an EMBL/GenBank/DDBJ whole genome shotgun (WGS) entry which is preliminary data.</text>
</comment>
<sequence length="286" mass="32625">MLFALSLIPGIIICLFNFMGIDFSYTIIEPLNKVKALYDINYRRYLGAVNTTQDTINMGRVIFNKLYAMYDEPGAVGTVCGLILFIEKLDLKKNVENKIIFIGGLISFSFAFYILLIINLIVCKKYKILAFFILLLTILNFSSLNKDYGVFDKILFNRFTVSDNKLNGDNRTSPELDYAYKQFLKGDVKTILMGKGDGYITNNIDGGVSSTYKIFIYERGLIFFILYLILVVVLYYTNTNSIKNYYILLAFILSIYQRPNILILAYIVLIVGGTLYNSNSENINAI</sequence>
<accession>C6PRZ6</accession>
<dbReference type="EMBL" id="ACVI01000020">
    <property type="protein sequence ID" value="EET87921.1"/>
    <property type="molecule type" value="Genomic_DNA"/>
</dbReference>
<evidence type="ECO:0000313" key="2">
    <source>
        <dbReference type="EMBL" id="EET87921.1"/>
    </source>
</evidence>
<dbReference type="Proteomes" id="UP000004198">
    <property type="component" value="Unassembled WGS sequence"/>
</dbReference>
<feature type="transmembrane region" description="Helical" evidence="1">
    <location>
        <begin position="220"/>
        <end position="238"/>
    </location>
</feature>
<dbReference type="eggNOG" id="ENOG5033BXM">
    <property type="taxonomic scope" value="Bacteria"/>
</dbReference>
<reference evidence="2 3" key="1">
    <citation type="submission" date="2009-06" db="EMBL/GenBank/DDBJ databases">
        <title>The draft genome of Clostridium carboxidivorans P7.</title>
        <authorList>
            <consortium name="US DOE Joint Genome Institute (JGI-PGF)"/>
            <person name="Lucas S."/>
            <person name="Copeland A."/>
            <person name="Lapidus A."/>
            <person name="Glavina del Rio T."/>
            <person name="Tice H."/>
            <person name="Bruce D."/>
            <person name="Goodwin L."/>
            <person name="Pitluck S."/>
            <person name="Larimer F."/>
            <person name="Land M.L."/>
            <person name="Hauser L."/>
            <person name="Hemme C.L."/>
        </authorList>
    </citation>
    <scope>NUCLEOTIDE SEQUENCE [LARGE SCALE GENOMIC DNA]</scope>
    <source>
        <strain evidence="2 3">P7</strain>
    </source>
</reference>
<keyword evidence="1" id="KW-0812">Transmembrane</keyword>
<feature type="transmembrane region" description="Helical" evidence="1">
    <location>
        <begin position="128"/>
        <end position="144"/>
    </location>
</feature>
<evidence type="ECO:0000256" key="1">
    <source>
        <dbReference type="SAM" id="Phobius"/>
    </source>
</evidence>
<keyword evidence="1" id="KW-0472">Membrane</keyword>